<dbReference type="Gene3D" id="3.40.50.1820">
    <property type="entry name" value="alpha/beta hydrolase"/>
    <property type="match status" value="1"/>
</dbReference>
<dbReference type="PANTHER" id="PTHR11487">
    <property type="entry name" value="THIOESTERASE"/>
    <property type="match status" value="1"/>
</dbReference>
<comment type="caution">
    <text evidence="3">The sequence shown here is derived from an EMBL/GenBank/DDBJ whole genome shotgun (WGS) entry which is preliminary data.</text>
</comment>
<dbReference type="AlphaFoldDB" id="A0A1Q5U3Z9"/>
<dbReference type="InterPro" id="IPR012223">
    <property type="entry name" value="TEII"/>
</dbReference>
<accession>A0A1Q5U3Z9</accession>
<dbReference type="RefSeq" id="WP_074019602.1">
    <property type="nucleotide sequence ID" value="NZ_CAWMWP010000109.1"/>
</dbReference>
<evidence type="ECO:0000313" key="4">
    <source>
        <dbReference type="Proteomes" id="UP000186277"/>
    </source>
</evidence>
<name>A0A1Q5U3Z9_9GAMM</name>
<dbReference type="Pfam" id="PF00975">
    <property type="entry name" value="Thioesterase"/>
    <property type="match status" value="1"/>
</dbReference>
<gene>
    <name evidence="3" type="ORF">Xentx_01471</name>
</gene>
<feature type="domain" description="Thioesterase" evidence="2">
    <location>
        <begin position="18"/>
        <end position="244"/>
    </location>
</feature>
<dbReference type="SUPFAM" id="SSF53474">
    <property type="entry name" value="alpha/beta-Hydrolases"/>
    <property type="match status" value="1"/>
</dbReference>
<dbReference type="GO" id="GO:0008610">
    <property type="term" value="P:lipid biosynthetic process"/>
    <property type="evidence" value="ECO:0007669"/>
    <property type="project" value="TreeGrafter"/>
</dbReference>
<dbReference type="InterPro" id="IPR029058">
    <property type="entry name" value="AB_hydrolase_fold"/>
</dbReference>
<dbReference type="InterPro" id="IPR001031">
    <property type="entry name" value="Thioesterase"/>
</dbReference>
<evidence type="ECO:0000259" key="2">
    <source>
        <dbReference type="Pfam" id="PF00975"/>
    </source>
</evidence>
<evidence type="ECO:0000256" key="1">
    <source>
        <dbReference type="ARBA" id="ARBA00007169"/>
    </source>
</evidence>
<evidence type="ECO:0000313" key="3">
    <source>
        <dbReference type="EMBL" id="OKP07199.1"/>
    </source>
</evidence>
<comment type="similarity">
    <text evidence="1">Belongs to the thioesterase family.</text>
</comment>
<sequence length="251" mass="28143">MSDSVLFSASKKPEAGAQLLFFHHAGGSCFSYIELAHKLSEFIEVYCLELAGRGMRVSEPFLVDAETVLSDILGAIKRLRLGEDKPLLLFGHSLGAELAYQVACRLENELPEKQLALIISARGFIDPEEFKNKPCEEYSDSYILNILEQCEGTPSDVLANPELRNYVIETMKNDLILLDSLSLLPKEKLNIPTYVIGGDRDNRVPVSRLAEWWRVLPAPIEQQIFAGGHFYLFNNDAVVSWLEKQARELAG</sequence>
<proteinExistence type="inferred from homology"/>
<dbReference type="OrthoDB" id="8480037at2"/>
<dbReference type="PANTHER" id="PTHR11487:SF0">
    <property type="entry name" value="S-ACYL FATTY ACID SYNTHASE THIOESTERASE, MEDIUM CHAIN"/>
    <property type="match status" value="1"/>
</dbReference>
<organism evidence="3 4">
    <name type="scientific">Xenorhabdus thuongxuanensis</name>
    <dbReference type="NCBI Taxonomy" id="1873484"/>
    <lineage>
        <taxon>Bacteria</taxon>
        <taxon>Pseudomonadati</taxon>
        <taxon>Pseudomonadota</taxon>
        <taxon>Gammaproteobacteria</taxon>
        <taxon>Enterobacterales</taxon>
        <taxon>Morganellaceae</taxon>
        <taxon>Xenorhabdus</taxon>
    </lineage>
</organism>
<protein>
    <submittedName>
        <fullName evidence="3">Thioesterase</fullName>
    </submittedName>
</protein>
<keyword evidence="4" id="KW-1185">Reference proteome</keyword>
<reference evidence="3 4" key="1">
    <citation type="submission" date="2016-09" db="EMBL/GenBank/DDBJ databases">
        <title>Xenorhabdus thuongxuanensis sp. nov. and Xenorhabdus eapokensis sp. nov., isolated from Steinernema species.</title>
        <authorList>
            <person name="Kaempfer P."/>
            <person name="Tobias N.J."/>
            <person name="Phan Ke L."/>
            <person name="Bode H.B."/>
            <person name="Glaeser S.P."/>
        </authorList>
    </citation>
    <scope>NUCLEOTIDE SEQUENCE [LARGE SCALE GENOMIC DNA]</scope>
    <source>
        <strain evidence="3 4">30TX1</strain>
    </source>
</reference>
<dbReference type="Proteomes" id="UP000186277">
    <property type="component" value="Unassembled WGS sequence"/>
</dbReference>
<dbReference type="EMBL" id="MKGR01000008">
    <property type="protein sequence ID" value="OKP07199.1"/>
    <property type="molecule type" value="Genomic_DNA"/>
</dbReference>